<reference evidence="1 2" key="1">
    <citation type="journal article" date="2018" name="Sci. Rep.">
        <title>Genomic signatures of local adaptation to the degree of environmental predictability in rotifers.</title>
        <authorList>
            <person name="Franch-Gras L."/>
            <person name="Hahn C."/>
            <person name="Garcia-Roger E.M."/>
            <person name="Carmona M.J."/>
            <person name="Serra M."/>
            <person name="Gomez A."/>
        </authorList>
    </citation>
    <scope>NUCLEOTIDE SEQUENCE [LARGE SCALE GENOMIC DNA]</scope>
    <source>
        <strain evidence="1">HYR1</strain>
    </source>
</reference>
<comment type="caution">
    <text evidence="1">The sequence shown here is derived from an EMBL/GenBank/DDBJ whole genome shotgun (WGS) entry which is preliminary data.</text>
</comment>
<evidence type="ECO:0000313" key="2">
    <source>
        <dbReference type="Proteomes" id="UP000276133"/>
    </source>
</evidence>
<name>A0A3M7PKA6_BRAPC</name>
<dbReference type="AlphaFoldDB" id="A0A3M7PKA6"/>
<accession>A0A3M7PKA6</accession>
<evidence type="ECO:0000313" key="1">
    <source>
        <dbReference type="EMBL" id="RMZ99512.1"/>
    </source>
</evidence>
<gene>
    <name evidence="1" type="ORF">BpHYR1_019965</name>
</gene>
<organism evidence="1 2">
    <name type="scientific">Brachionus plicatilis</name>
    <name type="common">Marine rotifer</name>
    <name type="synonym">Brachionus muelleri</name>
    <dbReference type="NCBI Taxonomy" id="10195"/>
    <lineage>
        <taxon>Eukaryota</taxon>
        <taxon>Metazoa</taxon>
        <taxon>Spiralia</taxon>
        <taxon>Gnathifera</taxon>
        <taxon>Rotifera</taxon>
        <taxon>Eurotatoria</taxon>
        <taxon>Monogononta</taxon>
        <taxon>Pseudotrocha</taxon>
        <taxon>Ploima</taxon>
        <taxon>Brachionidae</taxon>
        <taxon>Brachionus</taxon>
    </lineage>
</organism>
<keyword evidence="2" id="KW-1185">Reference proteome</keyword>
<sequence>MSCSSFKMFIQLLQAQAGLRRRLTKEAVYSSYFTLVIGNRLVCGCLRILDIFQITDSNHIRHLKCFILRYKDKIILKEKNMMLILYERIGINLSLNYSIDFHQNISVISVKN</sequence>
<proteinExistence type="predicted"/>
<dbReference type="Proteomes" id="UP000276133">
    <property type="component" value="Unassembled WGS sequence"/>
</dbReference>
<protein>
    <submittedName>
        <fullName evidence="1">Uncharacterized protein</fullName>
    </submittedName>
</protein>
<dbReference type="EMBL" id="REGN01010199">
    <property type="protein sequence ID" value="RMZ99512.1"/>
    <property type="molecule type" value="Genomic_DNA"/>
</dbReference>